<sequence>MMSNKLLQPLAICFIFLPPLIQAAEKTPVSELKVLGLSLIEANVTSVRSHLWDIGGYLQAKGSVKQHNYDKFFPWSTMRDSYYITFRYNHAGKITSVKRLYRPSSLEQNNRRTAIKTRDIALPLIQKLGQPTQIQTKGWGGTLSYRAYTWQDDKVTITIDREGGEKLGNIFIQYTVHIHDPYEVANKNTGNQQGA</sequence>
<evidence type="ECO:0000313" key="1">
    <source>
        <dbReference type="EMBL" id="VAW45490.1"/>
    </source>
</evidence>
<reference evidence="1" key="1">
    <citation type="submission" date="2018-06" db="EMBL/GenBank/DDBJ databases">
        <authorList>
            <person name="Zhirakovskaya E."/>
        </authorList>
    </citation>
    <scope>NUCLEOTIDE SEQUENCE</scope>
</reference>
<proteinExistence type="predicted"/>
<gene>
    <name evidence="1" type="ORF">MNBD_GAMMA04-588</name>
</gene>
<name>A0A3B0VYQ9_9ZZZZ</name>
<dbReference type="EMBL" id="UOFB01000086">
    <property type="protein sequence ID" value="VAW45490.1"/>
    <property type="molecule type" value="Genomic_DNA"/>
</dbReference>
<organism evidence="1">
    <name type="scientific">hydrothermal vent metagenome</name>
    <dbReference type="NCBI Taxonomy" id="652676"/>
    <lineage>
        <taxon>unclassified sequences</taxon>
        <taxon>metagenomes</taxon>
        <taxon>ecological metagenomes</taxon>
    </lineage>
</organism>
<protein>
    <submittedName>
        <fullName evidence="1">Uncharacterized protein</fullName>
    </submittedName>
</protein>
<dbReference type="AlphaFoldDB" id="A0A3B0VYQ9"/>
<accession>A0A3B0VYQ9</accession>